<dbReference type="GO" id="GO:0016020">
    <property type="term" value="C:membrane"/>
    <property type="evidence" value="ECO:0007669"/>
    <property type="project" value="UniProtKB-SubCell"/>
</dbReference>
<keyword evidence="4" id="KW-0472">Membrane</keyword>
<dbReference type="Gene3D" id="3.20.20.190">
    <property type="entry name" value="Phosphatidylinositol (PI) phosphodiesterase"/>
    <property type="match status" value="1"/>
</dbReference>
<keyword evidence="2" id="KW-0812">Transmembrane</keyword>
<dbReference type="EMBL" id="SPLM01000040">
    <property type="protein sequence ID" value="TMW64362.1"/>
    <property type="molecule type" value="Genomic_DNA"/>
</dbReference>
<proteinExistence type="predicted"/>
<feature type="signal peptide" evidence="5">
    <location>
        <begin position="1"/>
        <end position="26"/>
    </location>
</feature>
<keyword evidence="7" id="KW-1185">Reference proteome</keyword>
<dbReference type="InterPro" id="IPR017946">
    <property type="entry name" value="PLC-like_Pdiesterase_TIM-brl"/>
</dbReference>
<gene>
    <name evidence="6" type="ORF">Poli38472_012984</name>
</gene>
<evidence type="ECO:0000256" key="4">
    <source>
        <dbReference type="ARBA" id="ARBA00023136"/>
    </source>
</evidence>
<accession>A0A8K1CL96</accession>
<evidence type="ECO:0000313" key="7">
    <source>
        <dbReference type="Proteomes" id="UP000794436"/>
    </source>
</evidence>
<protein>
    <recommendedName>
        <fullName evidence="8">PLC-like phosphodiesterase</fullName>
    </recommendedName>
</protein>
<evidence type="ECO:0000256" key="3">
    <source>
        <dbReference type="ARBA" id="ARBA00022989"/>
    </source>
</evidence>
<dbReference type="AlphaFoldDB" id="A0A8K1CL96"/>
<dbReference type="OrthoDB" id="7984201at2759"/>
<evidence type="ECO:0000256" key="1">
    <source>
        <dbReference type="ARBA" id="ARBA00004370"/>
    </source>
</evidence>
<comment type="subcellular location">
    <subcellularLocation>
        <location evidence="1">Membrane</location>
    </subcellularLocation>
</comment>
<evidence type="ECO:0000256" key="5">
    <source>
        <dbReference type="SAM" id="SignalP"/>
    </source>
</evidence>
<keyword evidence="5" id="KW-0732">Signal</keyword>
<sequence>MVSSRSLLATAALGVVALGNTPTADAVCPKVTLITLPSDFGIDTCVGNNLGALLGKLNTKCTLTSVFQLTQSASLKKFASLVSDILAAPEKLSATLYAHMSATGDAEMDAFCSDWNNLVSPCAAAVVPGFLSMIDSDMTCCSQVSDLSDMLNLVVPPNISKESFVLTEVINGVNQLMCTKRSDTQKTCGASIFKQLTTKYTQDNFRVLDSFLLPFITASAGQECNAFQGLDYTNSASLKPAEKGIDFSCCASGVRPLLESVQAGFQYVTGGDAFEFLNGVVDFADSAAKFVNAIKSTGDCTFNATCTAPSGLTNYTTREITPGTNKPKTNELKDTECNRVQKCDASGKVCSEICEKGSVTQPAWVKQTLKYQRKLAYKGPMCFAQIPATHNSAINLAEGFGNRDQLMNANLNPKKAYSYMKTNNHVLSITDQLNIGVRFLEVDVHYFLDELRTAHCGNLGSNSIQILYSVFKEQLVKYGDIVWTPNLLGCFPSLSGIAANEQRLFREAMDEIKAWMDKEENKDELVMVYLDSGGELNDLKKFPDVDKVLTDVFGDLLVPLSDLNALAAAGWQGNNVTLQNFIDSGRRVIAMANDKTSVAFGRDLCKGQQILGTQYINTLPDASRTIGGKKIYSSDYMLRSYQSNLRYISLTEGGALSPELPTLLTPENVYNYVRWNVNLVAPDGLDSATMRSQIWSWAENEPSVTTSDATVFIQADGRWRASTSVAKTQKACWNASALKWSIVGFVDACDAGFTFTAPVDPYQNHLLQQELIAQQIKDAVVINAVM</sequence>
<dbReference type="SUPFAM" id="SSF51695">
    <property type="entry name" value="PLC-like phosphodiesterases"/>
    <property type="match status" value="1"/>
</dbReference>
<name>A0A8K1CL96_PYTOL</name>
<feature type="chain" id="PRO_5035448028" description="PLC-like phosphodiesterase" evidence="5">
    <location>
        <begin position="27"/>
        <end position="786"/>
    </location>
</feature>
<evidence type="ECO:0000313" key="6">
    <source>
        <dbReference type="EMBL" id="TMW64362.1"/>
    </source>
</evidence>
<organism evidence="6 7">
    <name type="scientific">Pythium oligandrum</name>
    <name type="common">Mycoparasitic fungus</name>
    <dbReference type="NCBI Taxonomy" id="41045"/>
    <lineage>
        <taxon>Eukaryota</taxon>
        <taxon>Sar</taxon>
        <taxon>Stramenopiles</taxon>
        <taxon>Oomycota</taxon>
        <taxon>Peronosporomycetes</taxon>
        <taxon>Pythiales</taxon>
        <taxon>Pythiaceae</taxon>
        <taxon>Pythium</taxon>
    </lineage>
</organism>
<evidence type="ECO:0008006" key="8">
    <source>
        <dbReference type="Google" id="ProtNLM"/>
    </source>
</evidence>
<reference evidence="6" key="1">
    <citation type="submission" date="2019-03" db="EMBL/GenBank/DDBJ databases">
        <title>Long read genome sequence of the mycoparasitic Pythium oligandrum ATCC 38472 isolated from sugarbeet rhizosphere.</title>
        <authorList>
            <person name="Gaulin E."/>
        </authorList>
    </citation>
    <scope>NUCLEOTIDE SEQUENCE</scope>
    <source>
        <strain evidence="6">ATCC 38472_TT</strain>
    </source>
</reference>
<comment type="caution">
    <text evidence="6">The sequence shown here is derived from an EMBL/GenBank/DDBJ whole genome shotgun (WGS) entry which is preliminary data.</text>
</comment>
<dbReference type="PANTHER" id="PTHR35518">
    <property type="entry name" value="MAINTENANCE OF TELOMOERE CAPPING"/>
    <property type="match status" value="1"/>
</dbReference>
<dbReference type="InterPro" id="IPR051008">
    <property type="entry name" value="Telomere_Capping_Maintenance"/>
</dbReference>
<dbReference type="Proteomes" id="UP000794436">
    <property type="component" value="Unassembled WGS sequence"/>
</dbReference>
<dbReference type="GO" id="GO:0006629">
    <property type="term" value="P:lipid metabolic process"/>
    <property type="evidence" value="ECO:0007669"/>
    <property type="project" value="InterPro"/>
</dbReference>
<dbReference type="GO" id="GO:0008081">
    <property type="term" value="F:phosphoric diester hydrolase activity"/>
    <property type="evidence" value="ECO:0007669"/>
    <property type="project" value="InterPro"/>
</dbReference>
<dbReference type="PANTHER" id="PTHR35518:SF2">
    <property type="entry name" value="MAINTENANCE OF TELOMERE CAPPING PROTEIN 6"/>
    <property type="match status" value="1"/>
</dbReference>
<keyword evidence="3" id="KW-1133">Transmembrane helix</keyword>
<evidence type="ECO:0000256" key="2">
    <source>
        <dbReference type="ARBA" id="ARBA00022692"/>
    </source>
</evidence>